<feature type="compositionally biased region" description="Basic and acidic residues" evidence="1">
    <location>
        <begin position="226"/>
        <end position="241"/>
    </location>
</feature>
<dbReference type="Proteomes" id="UP001162802">
    <property type="component" value="Unassembled WGS sequence"/>
</dbReference>
<keyword evidence="3" id="KW-1185">Reference proteome</keyword>
<gene>
    <name evidence="2" type="ORF">MTR65_13805</name>
</gene>
<feature type="region of interest" description="Disordered" evidence="1">
    <location>
        <begin position="212"/>
        <end position="269"/>
    </location>
</feature>
<proteinExistence type="predicted"/>
<evidence type="ECO:0000256" key="1">
    <source>
        <dbReference type="SAM" id="MobiDB-lite"/>
    </source>
</evidence>
<dbReference type="RefSeq" id="WP_243801171.1">
    <property type="nucleotide sequence ID" value="NZ_JALHAT010000026.1"/>
</dbReference>
<comment type="caution">
    <text evidence="2">The sequence shown here is derived from an EMBL/GenBank/DDBJ whole genome shotgun (WGS) entry which is preliminary data.</text>
</comment>
<dbReference type="EMBL" id="JALHAT010000026">
    <property type="protein sequence ID" value="MCJ1961766.1"/>
    <property type="molecule type" value="Genomic_DNA"/>
</dbReference>
<reference evidence="2" key="1">
    <citation type="submission" date="2022-03" db="EMBL/GenBank/DDBJ databases">
        <title>Identification of a novel bacterium isolated from mangrove sediments.</title>
        <authorList>
            <person name="Pan X."/>
        </authorList>
    </citation>
    <scope>NUCLEOTIDE SEQUENCE</scope>
    <source>
        <strain evidence="2">B2637</strain>
    </source>
</reference>
<protein>
    <submittedName>
        <fullName evidence="2">Uncharacterized protein</fullName>
    </submittedName>
</protein>
<accession>A0ABT0AF05</accession>
<evidence type="ECO:0000313" key="3">
    <source>
        <dbReference type="Proteomes" id="UP001162802"/>
    </source>
</evidence>
<sequence>MSRQSAYVLRRRDRVFAAGWAGALVLARQHAEEVLASRALDGVEESVWFRGELVGVRRRFDSRLLLAHLGRLDRQAGEVLGADSVSDLAERFDEVLALVSGLRPEADMVEDRANYDAVSPVLPRGREDFVAQGSEAMCRVVEDEWYAARVSSGDEEADEGEACGFDWPAAQALCGAQWDGWRAASCGRVDALVGAPPGGAGEVGDSALWRVSRVSPSEPSDGAESGLRKFLEKSDGGRERNSGNAVIASEGRRSQSPPHPLQTAPVRPF</sequence>
<evidence type="ECO:0000313" key="2">
    <source>
        <dbReference type="EMBL" id="MCJ1961766.1"/>
    </source>
</evidence>
<organism evidence="2 3">
    <name type="scientific">Novosphingobium mangrovi</name>
    <name type="common">ex Hu et al. 2023</name>
    <dbReference type="NCBI Taxonomy" id="2930094"/>
    <lineage>
        <taxon>Bacteria</taxon>
        <taxon>Pseudomonadati</taxon>
        <taxon>Pseudomonadota</taxon>
        <taxon>Alphaproteobacteria</taxon>
        <taxon>Sphingomonadales</taxon>
        <taxon>Sphingomonadaceae</taxon>
        <taxon>Novosphingobium</taxon>
    </lineage>
</organism>
<name>A0ABT0AF05_9SPHN</name>